<dbReference type="Proteomes" id="UP001186974">
    <property type="component" value="Unassembled WGS sequence"/>
</dbReference>
<evidence type="ECO:0000313" key="2">
    <source>
        <dbReference type="Proteomes" id="UP001186974"/>
    </source>
</evidence>
<gene>
    <name evidence="1" type="ORF">LTS18_005893</name>
</gene>
<proteinExistence type="predicted"/>
<comment type="caution">
    <text evidence="1">The sequence shown here is derived from an EMBL/GenBank/DDBJ whole genome shotgun (WGS) entry which is preliminary data.</text>
</comment>
<accession>A0ACC3DXP5</accession>
<reference evidence="1" key="1">
    <citation type="submission" date="2024-09" db="EMBL/GenBank/DDBJ databases">
        <title>Black Yeasts Isolated from many extreme environments.</title>
        <authorList>
            <person name="Coleine C."/>
            <person name="Stajich J.E."/>
            <person name="Selbmann L."/>
        </authorList>
    </citation>
    <scope>NUCLEOTIDE SEQUENCE</scope>
    <source>
        <strain evidence="1">CCFEE 5737</strain>
    </source>
</reference>
<dbReference type="EMBL" id="JAWDJW010000142">
    <property type="protein sequence ID" value="KAK3081516.1"/>
    <property type="molecule type" value="Genomic_DNA"/>
</dbReference>
<protein>
    <submittedName>
        <fullName evidence="1">Uncharacterized protein</fullName>
    </submittedName>
</protein>
<evidence type="ECO:0000313" key="1">
    <source>
        <dbReference type="EMBL" id="KAK3081516.1"/>
    </source>
</evidence>
<sequence length="98" mass="10550">MQYARTKNGSTFIIQCSADYKGNDIAKLKIGGGVPGFMERCVANQTCVAVSLKKWMCNLESRKGGAASKSGDVDSAVLTKRVKIDVGEEGVEETEEED</sequence>
<organism evidence="1 2">
    <name type="scientific">Coniosporium uncinatum</name>
    <dbReference type="NCBI Taxonomy" id="93489"/>
    <lineage>
        <taxon>Eukaryota</taxon>
        <taxon>Fungi</taxon>
        <taxon>Dikarya</taxon>
        <taxon>Ascomycota</taxon>
        <taxon>Pezizomycotina</taxon>
        <taxon>Dothideomycetes</taxon>
        <taxon>Dothideomycetes incertae sedis</taxon>
        <taxon>Coniosporium</taxon>
    </lineage>
</organism>
<name>A0ACC3DXP5_9PEZI</name>
<keyword evidence="2" id="KW-1185">Reference proteome</keyword>